<keyword evidence="2" id="KW-1185">Reference proteome</keyword>
<sequence>SSASSVVAVKRPPLKVSVLSPCLVVPAAWVAAESRQGHRRFESLHPSRVGWRLAVFVVAKP</sequence>
<dbReference type="AlphaFoldDB" id="A0A392T469"/>
<feature type="non-terminal residue" evidence="1">
    <location>
        <position position="1"/>
    </location>
</feature>
<reference evidence="1 2" key="1">
    <citation type="journal article" date="2018" name="Front. Plant Sci.">
        <title>Red Clover (Trifolium pratense) and Zigzag Clover (T. medium) - A Picture of Genomic Similarities and Differences.</title>
        <authorList>
            <person name="Dluhosova J."/>
            <person name="Istvanek J."/>
            <person name="Nedelnik J."/>
            <person name="Repkova J."/>
        </authorList>
    </citation>
    <scope>NUCLEOTIDE SEQUENCE [LARGE SCALE GENOMIC DNA]</scope>
    <source>
        <strain evidence="2">cv. 10/8</strain>
        <tissue evidence="1">Leaf</tissue>
    </source>
</reference>
<organism evidence="1 2">
    <name type="scientific">Trifolium medium</name>
    <dbReference type="NCBI Taxonomy" id="97028"/>
    <lineage>
        <taxon>Eukaryota</taxon>
        <taxon>Viridiplantae</taxon>
        <taxon>Streptophyta</taxon>
        <taxon>Embryophyta</taxon>
        <taxon>Tracheophyta</taxon>
        <taxon>Spermatophyta</taxon>
        <taxon>Magnoliopsida</taxon>
        <taxon>eudicotyledons</taxon>
        <taxon>Gunneridae</taxon>
        <taxon>Pentapetalae</taxon>
        <taxon>rosids</taxon>
        <taxon>fabids</taxon>
        <taxon>Fabales</taxon>
        <taxon>Fabaceae</taxon>
        <taxon>Papilionoideae</taxon>
        <taxon>50 kb inversion clade</taxon>
        <taxon>NPAAA clade</taxon>
        <taxon>Hologalegina</taxon>
        <taxon>IRL clade</taxon>
        <taxon>Trifolieae</taxon>
        <taxon>Trifolium</taxon>
    </lineage>
</organism>
<protein>
    <submittedName>
        <fullName evidence="1">Uncharacterized protein</fullName>
    </submittedName>
</protein>
<proteinExistence type="predicted"/>
<comment type="caution">
    <text evidence="1">The sequence shown here is derived from an EMBL/GenBank/DDBJ whole genome shotgun (WGS) entry which is preliminary data.</text>
</comment>
<evidence type="ECO:0000313" key="1">
    <source>
        <dbReference type="EMBL" id="MCI55095.1"/>
    </source>
</evidence>
<dbReference type="EMBL" id="LXQA010490659">
    <property type="protein sequence ID" value="MCI55095.1"/>
    <property type="molecule type" value="Genomic_DNA"/>
</dbReference>
<dbReference type="Proteomes" id="UP000265520">
    <property type="component" value="Unassembled WGS sequence"/>
</dbReference>
<evidence type="ECO:0000313" key="2">
    <source>
        <dbReference type="Proteomes" id="UP000265520"/>
    </source>
</evidence>
<name>A0A392T469_9FABA</name>
<accession>A0A392T469</accession>